<name>A0A1B1YC40_THEST</name>
<dbReference type="SUPFAM" id="SSF53756">
    <property type="entry name" value="UDP-Glycosyltransferase/glycogen phosphorylase"/>
    <property type="match status" value="1"/>
</dbReference>
<evidence type="ECO:0000313" key="7">
    <source>
        <dbReference type="Proteomes" id="UP000092971"/>
    </source>
</evidence>
<evidence type="ECO:0000256" key="1">
    <source>
        <dbReference type="ARBA" id="ARBA00001275"/>
    </source>
</evidence>
<dbReference type="GO" id="GO:0030170">
    <property type="term" value="F:pyridoxal phosphate binding"/>
    <property type="evidence" value="ECO:0007669"/>
    <property type="project" value="InterPro"/>
</dbReference>
<proteinExistence type="inferred from homology"/>
<dbReference type="InterPro" id="IPR000811">
    <property type="entry name" value="Glyco_trans_35"/>
</dbReference>
<dbReference type="Gene3D" id="3.40.50.2000">
    <property type="entry name" value="Glycogen Phosphorylase B"/>
    <property type="match status" value="3"/>
</dbReference>
<dbReference type="Pfam" id="PF00343">
    <property type="entry name" value="Phosphorylase"/>
    <property type="match status" value="1"/>
</dbReference>
<dbReference type="OrthoDB" id="9760804at2"/>
<accession>A0A1B1YC40</accession>
<dbReference type="GO" id="GO:0005975">
    <property type="term" value="P:carbohydrate metabolic process"/>
    <property type="evidence" value="ECO:0007669"/>
    <property type="project" value="InterPro"/>
</dbReference>
<dbReference type="GO" id="GO:0008184">
    <property type="term" value="F:glycogen phosphorylase activity"/>
    <property type="evidence" value="ECO:0007669"/>
    <property type="project" value="InterPro"/>
</dbReference>
<dbReference type="Proteomes" id="UP000092971">
    <property type="component" value="Chromosome"/>
</dbReference>
<dbReference type="InterPro" id="IPR011834">
    <property type="entry name" value="Agluc_phsphrylas"/>
</dbReference>
<dbReference type="InterPro" id="IPR052182">
    <property type="entry name" value="Glycogen/Maltodextrin_Phosph"/>
</dbReference>
<dbReference type="AlphaFoldDB" id="A0A1B1YC40"/>
<evidence type="ECO:0000256" key="3">
    <source>
        <dbReference type="ARBA" id="ARBA00022533"/>
    </source>
</evidence>
<reference evidence="6 7" key="1">
    <citation type="submission" date="2016-02" db="EMBL/GenBank/DDBJ databases">
        <title>Comparison of Clostridium stercorarium subspecies using comparative genomics and transcriptomics.</title>
        <authorList>
            <person name="Schellenberg J."/>
            <person name="Thallinger G."/>
            <person name="Levin D.B."/>
            <person name="Zhang X."/>
            <person name="Alvare G."/>
            <person name="Fristensky B."/>
            <person name="Sparling R."/>
        </authorList>
    </citation>
    <scope>NUCLEOTIDE SEQUENCE [LARGE SCALE GENOMIC DNA]</scope>
    <source>
        <strain evidence="6 7">DSM 2910</strain>
    </source>
</reference>
<comment type="catalytic activity">
    <reaction evidence="1">
        <text>[(1-&gt;4)-alpha-D-glucosyl](n) + phosphate = [(1-&gt;4)-alpha-D-glucosyl](n-1) + alpha-D-glucose 1-phosphate</text>
        <dbReference type="Rhea" id="RHEA:41732"/>
        <dbReference type="Rhea" id="RHEA-COMP:9584"/>
        <dbReference type="Rhea" id="RHEA-COMP:9586"/>
        <dbReference type="ChEBI" id="CHEBI:15444"/>
        <dbReference type="ChEBI" id="CHEBI:43474"/>
        <dbReference type="ChEBI" id="CHEBI:58601"/>
        <dbReference type="EC" id="2.4.1.1"/>
    </reaction>
</comment>
<comment type="similarity">
    <text evidence="2">Belongs to the glycogen phosphorylase family.</text>
</comment>
<evidence type="ECO:0000259" key="5">
    <source>
        <dbReference type="Pfam" id="PF11897"/>
    </source>
</evidence>
<sequence>MHILGKIKVTAKLPEEISKLKDLAYNLWWTWNHEACELFREIDPELWDQTDKNPVHMLQVIHPEKLSEKTSDSRFMEKYTDVINRFERYMARKDTWFALNFPDRMSERIIYFSAEYGFHEILPIYSGGLGILSGDHCKTASDLGLPLTAIGLLYKQGYFNQRINRDGWQETEFAELDPSRLPILPVTKSDGKPLLISVEMPNRIVYARVWKMAVGRVDLYLMDTDIPENNRFDRTITYRLYGGDRETRIQQEILLGIGGIRLLDELNIHGTVYHMNEGHSAFIGLELCRKLIEESNLSFDEAREMVASSTVFTTHTPVPAGSDVFSLDMIDRYFSNYYSQLRISRDEFISLGLKPGDPYNFNMTVLALKMSGKRNGVSALHGAVSRNIYSSLWPDIPENEIPIQHVTNGVHIKTWLAYEFQRLLDKYFPENWYDRIHEPKIWEAVDQIPDREIWEIHLQLKRKMIDYVKNKLKKQLISNGIPVPEAERQASEIKTDAFTIGFARRFATYKRASLIFRDMARIERILNNHEMPVQVIFAGKAHPADRPAHEIIKQIHDIARHEGFNGKIFLIENYNMALARYLVQGVDLWLNNPRRPLEASGTSGQKAGINGIPNLSIADGWWCEGYNGKNGWVISDGMQYENEEQQDDADSKSLYWLLENKIIPLYFKRNEDGVPTEWVKIMKESIKSVAPMFSTHRMLSDYTRTYYIPCIDRVERIRQSNYNFIRNLSVFKHNIRKFWHDIRITSENRADFPVEHSIRSGETVTLNATVYLGNLSPDDVAVEVYYGPLENNQIQNGMTAEMDFMKRSESSACHYSVNLKITEGGEYGYTFRVIPKHSELFNKHDIPFIKWADK</sequence>
<keyword evidence="3" id="KW-0021">Allosteric enzyme</keyword>
<dbReference type="NCBIfam" id="TIGR02094">
    <property type="entry name" value="more_P_ylases"/>
    <property type="match status" value="1"/>
</dbReference>
<dbReference type="PANTHER" id="PTHR42655">
    <property type="entry name" value="GLYCOGEN PHOSPHORYLASE"/>
    <property type="match status" value="1"/>
</dbReference>
<evidence type="ECO:0000256" key="4">
    <source>
        <dbReference type="PIRSR" id="PIRSR000460-1"/>
    </source>
</evidence>
<feature type="modified residue" description="N6-(pyridoxal phosphate)lysine" evidence="4">
    <location>
        <position position="606"/>
    </location>
</feature>
<dbReference type="PIRSF" id="PIRSF000460">
    <property type="entry name" value="Pprylas_GlgP"/>
    <property type="match status" value="1"/>
</dbReference>
<evidence type="ECO:0000256" key="2">
    <source>
        <dbReference type="ARBA" id="ARBA00006047"/>
    </source>
</evidence>
<dbReference type="InterPro" id="IPR024517">
    <property type="entry name" value="Glycogen_phosphorylase_DUF3417"/>
</dbReference>
<dbReference type="PANTHER" id="PTHR42655:SF1">
    <property type="entry name" value="GLYCOGEN PHOSPHORYLASE"/>
    <property type="match status" value="1"/>
</dbReference>
<keyword evidence="4" id="KW-0663">Pyridoxal phosphate</keyword>
<organism evidence="6 7">
    <name type="scientific">Thermoclostridium stercorarium subsp. thermolacticum DSM 2910</name>
    <dbReference type="NCBI Taxonomy" id="1121336"/>
    <lineage>
        <taxon>Bacteria</taxon>
        <taxon>Bacillati</taxon>
        <taxon>Bacillota</taxon>
        <taxon>Clostridia</taxon>
        <taxon>Eubacteriales</taxon>
        <taxon>Oscillospiraceae</taxon>
        <taxon>Thermoclostridium</taxon>
    </lineage>
</organism>
<feature type="domain" description="DUF3417" evidence="5">
    <location>
        <begin position="13"/>
        <end position="122"/>
    </location>
</feature>
<protein>
    <submittedName>
        <fullName evidence="6">Alpha-glucan phosphorylase</fullName>
    </submittedName>
</protein>
<evidence type="ECO:0000313" key="6">
    <source>
        <dbReference type="EMBL" id="ANW98333.1"/>
    </source>
</evidence>
<dbReference type="EMBL" id="CP014672">
    <property type="protein sequence ID" value="ANW98333.1"/>
    <property type="molecule type" value="Genomic_DNA"/>
</dbReference>
<dbReference type="Pfam" id="PF11897">
    <property type="entry name" value="DUF3417"/>
    <property type="match status" value="1"/>
</dbReference>
<dbReference type="RefSeq" id="WP_065821304.1">
    <property type="nucleotide sequence ID" value="NZ_CP014672.1"/>
</dbReference>
<gene>
    <name evidence="6" type="ORF">CSTERTH_04410</name>
</gene>